<organism evidence="2">
    <name type="scientific">freshwater metagenome</name>
    <dbReference type="NCBI Taxonomy" id="449393"/>
    <lineage>
        <taxon>unclassified sequences</taxon>
        <taxon>metagenomes</taxon>
        <taxon>ecological metagenomes</taxon>
    </lineage>
</organism>
<feature type="transmembrane region" description="Helical" evidence="1">
    <location>
        <begin position="6"/>
        <end position="31"/>
    </location>
</feature>
<evidence type="ECO:0000313" key="2">
    <source>
        <dbReference type="EMBL" id="CAB4557147.1"/>
    </source>
</evidence>
<sequence length="48" mass="5366">MLAANIWHWWIGVILTLASVLGVVAVVGGYLKQVTSQRYPGKRARRDD</sequence>
<name>A0A6J6D070_9ZZZZ</name>
<gene>
    <name evidence="2" type="ORF">UFOPK1493_01486</name>
</gene>
<reference evidence="2" key="1">
    <citation type="submission" date="2020-05" db="EMBL/GenBank/DDBJ databases">
        <authorList>
            <person name="Chiriac C."/>
            <person name="Salcher M."/>
            <person name="Ghai R."/>
            <person name="Kavagutti S V."/>
        </authorList>
    </citation>
    <scope>NUCLEOTIDE SEQUENCE</scope>
</reference>
<evidence type="ECO:0000256" key="1">
    <source>
        <dbReference type="SAM" id="Phobius"/>
    </source>
</evidence>
<keyword evidence="1" id="KW-0812">Transmembrane</keyword>
<keyword evidence="1" id="KW-0472">Membrane</keyword>
<keyword evidence="1" id="KW-1133">Transmembrane helix</keyword>
<accession>A0A6J6D070</accession>
<proteinExistence type="predicted"/>
<dbReference type="EMBL" id="CAEZSR010000045">
    <property type="protein sequence ID" value="CAB4557147.1"/>
    <property type="molecule type" value="Genomic_DNA"/>
</dbReference>
<protein>
    <submittedName>
        <fullName evidence="2">Unannotated protein</fullName>
    </submittedName>
</protein>
<dbReference type="AlphaFoldDB" id="A0A6J6D070"/>